<protein>
    <submittedName>
        <fullName evidence="3">DUF6350 family protein</fullName>
    </submittedName>
</protein>
<sequence>MRSIVTATIAAIEAVAVALAGLVVVAVPAVLLWAVTFRLSAEPSAVAAAVGGIWLLAHGVPLAFSLSAEAMLGWGFAAEELSFTVTLMPLGITLLTAALAGRAGWRFGRRGGTGAAGVLGGTIGFGAVAFAVALLAAPLLGAPAWAATLMPAAAYALVAGAAFVLRAARDAHPWWAASLRALQRGLEWVGVRGVAALPARAAETLRIATAGLAAAVGLAAIATAVACVAGYGEVIALTQSLQLDPLGSVLVFLAQLALLPVAVTWALAWLSGAGFAIGAGSSVSPFETLLGPLPALPLFGAVPDGWGAWGAIAPALLVVAGIGVALLFARRDELRRASWPVALAMPVVAALLAGLGVAGISALASGALGPDRLQSAGASPWLAGGLAAAELGVGLLLGAAAGRADLSRVREALPAALPGTEALQRLAGARARGGPDAEATVDLSDLVGRAETVGRPDPADPRASGRGGDAVAVAVATTEAEPADPDSEPAVGEIAAGEFGAEAFDTSTIDTSTIGTESIDTAAIGTESIDTEAFDTEAFDVEAAEAADAETDGTADAEEAETAEILRAYAWDSAVRPEGETEAPEERRARRGWRFPPRGR</sequence>
<keyword evidence="2" id="KW-0812">Transmembrane</keyword>
<evidence type="ECO:0000313" key="3">
    <source>
        <dbReference type="EMBL" id="UOQ58015.1"/>
    </source>
</evidence>
<dbReference type="Pfam" id="PF19877">
    <property type="entry name" value="DUF6350"/>
    <property type="match status" value="1"/>
</dbReference>
<evidence type="ECO:0000256" key="2">
    <source>
        <dbReference type="SAM" id="Phobius"/>
    </source>
</evidence>
<feature type="transmembrane region" description="Helical" evidence="2">
    <location>
        <begin position="207"/>
        <end position="231"/>
    </location>
</feature>
<feature type="region of interest" description="Disordered" evidence="1">
    <location>
        <begin position="450"/>
        <end position="470"/>
    </location>
</feature>
<keyword evidence="4" id="KW-1185">Reference proteome</keyword>
<dbReference type="Proteomes" id="UP000831786">
    <property type="component" value="Chromosome"/>
</dbReference>
<feature type="transmembrane region" description="Helical" evidence="2">
    <location>
        <begin position="243"/>
        <end position="259"/>
    </location>
</feature>
<evidence type="ECO:0000313" key="4">
    <source>
        <dbReference type="Proteomes" id="UP000831786"/>
    </source>
</evidence>
<dbReference type="EMBL" id="CP095045">
    <property type="protein sequence ID" value="UOQ58015.1"/>
    <property type="molecule type" value="Genomic_DNA"/>
</dbReference>
<keyword evidence="2" id="KW-0472">Membrane</keyword>
<keyword evidence="2" id="KW-1133">Transmembrane helix</keyword>
<proteinExistence type="predicted"/>
<feature type="transmembrane region" description="Helical" evidence="2">
    <location>
        <begin position="6"/>
        <end position="33"/>
    </location>
</feature>
<feature type="transmembrane region" description="Helical" evidence="2">
    <location>
        <begin position="306"/>
        <end position="329"/>
    </location>
</feature>
<feature type="compositionally biased region" description="Basic and acidic residues" evidence="1">
    <location>
        <begin position="575"/>
        <end position="588"/>
    </location>
</feature>
<evidence type="ECO:0000256" key="1">
    <source>
        <dbReference type="SAM" id="MobiDB-lite"/>
    </source>
</evidence>
<feature type="transmembrane region" description="Helical" evidence="2">
    <location>
        <begin position="145"/>
        <end position="165"/>
    </location>
</feature>
<feature type="region of interest" description="Disordered" evidence="1">
    <location>
        <begin position="573"/>
        <end position="600"/>
    </location>
</feature>
<feature type="transmembrane region" description="Helical" evidence="2">
    <location>
        <begin position="117"/>
        <end position="139"/>
    </location>
</feature>
<feature type="transmembrane region" description="Helical" evidence="2">
    <location>
        <begin position="45"/>
        <end position="66"/>
    </location>
</feature>
<gene>
    <name evidence="3" type="ORF">MUN78_04010</name>
</gene>
<organism evidence="3 4">
    <name type="scientific">Leucobacter allii</name>
    <dbReference type="NCBI Taxonomy" id="2932247"/>
    <lineage>
        <taxon>Bacteria</taxon>
        <taxon>Bacillati</taxon>
        <taxon>Actinomycetota</taxon>
        <taxon>Actinomycetes</taxon>
        <taxon>Micrococcales</taxon>
        <taxon>Microbacteriaceae</taxon>
        <taxon>Leucobacter</taxon>
    </lineage>
</organism>
<feature type="transmembrane region" description="Helical" evidence="2">
    <location>
        <begin position="266"/>
        <end position="286"/>
    </location>
</feature>
<feature type="transmembrane region" description="Helical" evidence="2">
    <location>
        <begin position="381"/>
        <end position="401"/>
    </location>
</feature>
<feature type="transmembrane region" description="Helical" evidence="2">
    <location>
        <begin position="341"/>
        <end position="369"/>
    </location>
</feature>
<dbReference type="RefSeq" id="WP_244728944.1">
    <property type="nucleotide sequence ID" value="NZ_CP095045.1"/>
</dbReference>
<feature type="transmembrane region" description="Helical" evidence="2">
    <location>
        <begin position="86"/>
        <end position="105"/>
    </location>
</feature>
<reference evidence="3 4" key="1">
    <citation type="submission" date="2022-04" db="EMBL/GenBank/DDBJ databases">
        <title>Leucobacter sp. isolated from rhizosphere of garlic.</title>
        <authorList>
            <person name="Won M."/>
            <person name="Lee C.-M."/>
            <person name="Woen H.-Y."/>
            <person name="Kwon S.-W."/>
        </authorList>
    </citation>
    <scope>NUCLEOTIDE SEQUENCE [LARGE SCALE GENOMIC DNA]</scope>
    <source>
        <strain evidence="3 4">H21R-40</strain>
    </source>
</reference>
<dbReference type="InterPro" id="IPR045931">
    <property type="entry name" value="DUF6350"/>
</dbReference>
<feature type="compositionally biased region" description="Basic residues" evidence="1">
    <location>
        <begin position="589"/>
        <end position="600"/>
    </location>
</feature>
<name>A0ABY4FP14_9MICO</name>
<accession>A0ABY4FP14</accession>